<feature type="domain" description="EGF-like" evidence="16">
    <location>
        <begin position="810"/>
        <end position="850"/>
    </location>
</feature>
<evidence type="ECO:0000256" key="6">
    <source>
        <dbReference type="ARBA" id="ARBA00022692"/>
    </source>
</evidence>
<dbReference type="InterPro" id="IPR052080">
    <property type="entry name" value="vWF_C/EGF_Fibrillin"/>
</dbReference>
<dbReference type="SUPFAM" id="SSF57184">
    <property type="entry name" value="Growth factor receptor domain"/>
    <property type="match status" value="3"/>
</dbReference>
<feature type="domain" description="Sushi" evidence="17">
    <location>
        <begin position="38"/>
        <end position="94"/>
    </location>
</feature>
<evidence type="ECO:0000313" key="19">
    <source>
        <dbReference type="Proteomes" id="UP001195483"/>
    </source>
</evidence>
<evidence type="ECO:0000256" key="2">
    <source>
        <dbReference type="ARBA" id="ARBA00004613"/>
    </source>
</evidence>
<dbReference type="FunFam" id="2.10.25.10:FF:000038">
    <property type="entry name" value="Fibrillin 2"/>
    <property type="match status" value="1"/>
</dbReference>
<keyword evidence="7" id="KW-0732">Signal</keyword>
<dbReference type="SMART" id="SM01411">
    <property type="entry name" value="Ephrin_rec_like"/>
    <property type="match status" value="2"/>
</dbReference>
<dbReference type="FunFam" id="2.10.25.10:FF:000005">
    <property type="entry name" value="Fibrillin 2"/>
    <property type="match status" value="1"/>
</dbReference>
<dbReference type="CDD" id="cd00033">
    <property type="entry name" value="CCP"/>
    <property type="match status" value="2"/>
</dbReference>
<dbReference type="PROSITE" id="PS01187">
    <property type="entry name" value="EGF_CA"/>
    <property type="match status" value="4"/>
</dbReference>
<dbReference type="PROSITE" id="PS01186">
    <property type="entry name" value="EGF_2"/>
    <property type="match status" value="5"/>
</dbReference>
<dbReference type="SMART" id="SM00181">
    <property type="entry name" value="EGF"/>
    <property type="match status" value="13"/>
</dbReference>
<dbReference type="Gene3D" id="2.10.25.10">
    <property type="entry name" value="Laminin"/>
    <property type="match status" value="13"/>
</dbReference>
<dbReference type="FunFam" id="2.10.25.10:FF:000009">
    <property type="entry name" value="Low-density lipoprotein receptor isoform 1"/>
    <property type="match status" value="1"/>
</dbReference>
<evidence type="ECO:0000256" key="5">
    <source>
        <dbReference type="ARBA" id="ARBA00022583"/>
    </source>
</evidence>
<dbReference type="Gene3D" id="2.10.50.10">
    <property type="entry name" value="Tumor Necrosis Factor Receptor, subunit A, domain 2"/>
    <property type="match status" value="1"/>
</dbReference>
<dbReference type="PROSITE" id="PS00010">
    <property type="entry name" value="ASX_HYDROXYL"/>
    <property type="match status" value="4"/>
</dbReference>
<dbReference type="GO" id="GO:0005509">
    <property type="term" value="F:calcium ion binding"/>
    <property type="evidence" value="ECO:0007669"/>
    <property type="project" value="InterPro"/>
</dbReference>
<dbReference type="GO" id="GO:0005576">
    <property type="term" value="C:extracellular region"/>
    <property type="evidence" value="ECO:0007669"/>
    <property type="project" value="UniProtKB-SubCell"/>
</dbReference>
<sequence>MVTFCGFARYLLHVLNLYSINIADAAILRLPSVQVTEQVCPNPPPSKHVTFQVWGGNQLIEFICDEGFLALGPTFGSCDQDTGRWSVEPPKCVGIGCPNPDPLENGQIITKNNGSVAIYRCNDGYKLIGEETQYCHKTLWSHSAPKCAERFPRLGTRRQLYQESSYNETLIAQEEYQKEALLADDTCYHQFRKPPKIKHAAYKIIYEYNRQKNLWGIIANYTCSDGYHLEDKRFRFYFCRWYGWRAKVTPKCVEDVKAYDPCQSKNGGCGDVCVSYPDGTYQCECSKGYVLGADKKSCVDLDECTFENLNCERYCVNVIGSYFCGCPKGYLSDNTRCLDVDECATPESNDCIGDCINTPGSYTCNCSSPGFAPSTDKIQCKDIDECKENNGGCEDICVNEYGSYRCRCDTVGYQIGADKHNCADIDECTKYVSKICLNGKCLNTNSSYTCECYNGYVPDDKNMSCKDVNECMVNNGGCAMTCINIPGSYQCACPDDGYTLSKDGHSCEDKNECGMQTAGCEDECVNAIGSFFCLCNKPFTVLGNDSRTCTYCDAKHYYNDTSNQCELCPPHSQASSPYSNDISDCVCEMGYTAKLDGTTICNDIDECLIDNNGCKYKCENIPGSAHCLCADGYQLLGDDKNCGDINECLPNNGNCAHLCINTDGSYQCDCKDGFTLDTDQQSCEDIDECYTGTLQCLDICENTDGSAHCVCERGYILNEDNQTCADVDECILGMDVCEDICINTVGSYRCGCSNPGLKLSWDLASCADINECMEGGQMCHEACINTHGSFRCSCFQAGYLYETDNGTCRDIDECQSNVTNTCRQLCINLDGSYTCDCFPGYSRYSFNECLPCAEGFYKDIKDIECQSCPSKSSTHGTARTSITDCICQDGHSVGVENGYSCNATEPNVMSEDQ</sequence>
<protein>
    <submittedName>
        <fullName evidence="18">Uncharacterized protein</fullName>
    </submittedName>
</protein>
<keyword evidence="3" id="KW-0964">Secreted</keyword>
<dbReference type="GO" id="GO:0006897">
    <property type="term" value="P:endocytosis"/>
    <property type="evidence" value="ECO:0007669"/>
    <property type="project" value="UniProtKB-KW"/>
</dbReference>
<dbReference type="InterPro" id="IPR035976">
    <property type="entry name" value="Sushi/SCR/CCP_sf"/>
</dbReference>
<keyword evidence="10" id="KW-0472">Membrane</keyword>
<dbReference type="CDD" id="cd00054">
    <property type="entry name" value="EGF_CA"/>
    <property type="match status" value="1"/>
</dbReference>
<evidence type="ECO:0000256" key="13">
    <source>
        <dbReference type="ARBA" id="ARBA00023180"/>
    </source>
</evidence>
<keyword evidence="4 14" id="KW-0245">EGF-like domain</keyword>
<evidence type="ECO:0000313" key="18">
    <source>
        <dbReference type="EMBL" id="KAK3593588.1"/>
    </source>
</evidence>
<dbReference type="SUPFAM" id="SSF57196">
    <property type="entry name" value="EGF/Laminin"/>
    <property type="match status" value="5"/>
</dbReference>
<dbReference type="Gene3D" id="2.10.70.10">
    <property type="entry name" value="Complement Module, domain 1"/>
    <property type="match status" value="2"/>
</dbReference>
<proteinExistence type="predicted"/>
<evidence type="ECO:0000256" key="11">
    <source>
        <dbReference type="ARBA" id="ARBA00023157"/>
    </source>
</evidence>
<evidence type="ECO:0000256" key="8">
    <source>
        <dbReference type="ARBA" id="ARBA00022737"/>
    </source>
</evidence>
<dbReference type="InterPro" id="IPR009030">
    <property type="entry name" value="Growth_fac_rcpt_cys_sf"/>
</dbReference>
<keyword evidence="13" id="KW-0325">Glycoprotein</keyword>
<evidence type="ECO:0000256" key="4">
    <source>
        <dbReference type="ARBA" id="ARBA00022536"/>
    </source>
</evidence>
<gene>
    <name evidence="18" type="ORF">CHS0354_018684</name>
</gene>
<dbReference type="InterPro" id="IPR001881">
    <property type="entry name" value="EGF-like_Ca-bd_dom"/>
</dbReference>
<dbReference type="Pfam" id="PF14670">
    <property type="entry name" value="FXa_inhibition"/>
    <property type="match status" value="4"/>
</dbReference>
<dbReference type="InterPro" id="IPR000742">
    <property type="entry name" value="EGF"/>
</dbReference>
<dbReference type="Proteomes" id="UP001195483">
    <property type="component" value="Unassembled WGS sequence"/>
</dbReference>
<dbReference type="SUPFAM" id="SSF57535">
    <property type="entry name" value="Complement control module/SCR domain"/>
    <property type="match status" value="2"/>
</dbReference>
<dbReference type="PANTHER" id="PTHR47333">
    <property type="entry name" value="VON WILLEBRAND FACTOR C AND EGF DOMAIN-CONTAINING PROTEIN"/>
    <property type="match status" value="1"/>
</dbReference>
<feature type="domain" description="EGF-like" evidence="16">
    <location>
        <begin position="644"/>
        <end position="684"/>
    </location>
</feature>
<comment type="subcellular location">
    <subcellularLocation>
        <location evidence="1">Membrane</location>
        <topology evidence="1">Single-pass type I membrane protein</topology>
    </subcellularLocation>
    <subcellularLocation>
        <location evidence="2">Secreted</location>
    </subcellularLocation>
</comment>
<name>A0AAE0SLG8_9BIVA</name>
<reference evidence="18" key="2">
    <citation type="journal article" date="2021" name="Genome Biol. Evol.">
        <title>Developing a high-quality reference genome for a parasitic bivalve with doubly uniparental inheritance (Bivalvia: Unionida).</title>
        <authorList>
            <person name="Smith C.H."/>
        </authorList>
    </citation>
    <scope>NUCLEOTIDE SEQUENCE</scope>
    <source>
        <strain evidence="18">CHS0354</strain>
        <tissue evidence="18">Mantle</tissue>
    </source>
</reference>
<dbReference type="EMBL" id="JAEAOA010001146">
    <property type="protein sequence ID" value="KAK3593588.1"/>
    <property type="molecule type" value="Genomic_DNA"/>
</dbReference>
<dbReference type="GO" id="GO:0016020">
    <property type="term" value="C:membrane"/>
    <property type="evidence" value="ECO:0007669"/>
    <property type="project" value="UniProtKB-SubCell"/>
</dbReference>
<dbReference type="FunFam" id="2.10.25.10:FF:000240">
    <property type="entry name" value="Vitamin K-dependent protein S"/>
    <property type="match status" value="1"/>
</dbReference>
<dbReference type="InterPro" id="IPR018097">
    <property type="entry name" value="EGF_Ca-bd_CS"/>
</dbReference>
<evidence type="ECO:0000256" key="9">
    <source>
        <dbReference type="ARBA" id="ARBA00022989"/>
    </source>
</evidence>
<keyword evidence="11" id="KW-1015">Disulfide bond</keyword>
<keyword evidence="9" id="KW-1133">Transmembrane helix</keyword>
<evidence type="ECO:0000256" key="7">
    <source>
        <dbReference type="ARBA" id="ARBA00022729"/>
    </source>
</evidence>
<dbReference type="SMART" id="SM00179">
    <property type="entry name" value="EGF_CA"/>
    <property type="match status" value="13"/>
</dbReference>
<feature type="domain" description="Sushi" evidence="17">
    <location>
        <begin position="95"/>
        <end position="149"/>
    </location>
</feature>
<dbReference type="PROSITE" id="PS50923">
    <property type="entry name" value="SUSHI"/>
    <property type="match status" value="2"/>
</dbReference>
<evidence type="ECO:0000256" key="1">
    <source>
        <dbReference type="ARBA" id="ARBA00004479"/>
    </source>
</evidence>
<comment type="caution">
    <text evidence="14">Lacks conserved residue(s) required for the propagation of feature annotation.</text>
</comment>
<evidence type="ECO:0000256" key="14">
    <source>
        <dbReference type="PROSITE-ProRule" id="PRU00076"/>
    </source>
</evidence>
<dbReference type="FunFam" id="2.10.25.10:FF:000119">
    <property type="entry name" value="vitamin K-dependent protein S"/>
    <property type="match status" value="2"/>
</dbReference>
<keyword evidence="15" id="KW-0768">Sushi</keyword>
<evidence type="ECO:0000259" key="16">
    <source>
        <dbReference type="PROSITE" id="PS50026"/>
    </source>
</evidence>
<comment type="caution">
    <text evidence="18">The sequence shown here is derived from an EMBL/GenBank/DDBJ whole genome shotgun (WGS) entry which is preliminary data.</text>
</comment>
<evidence type="ECO:0000256" key="15">
    <source>
        <dbReference type="PROSITE-ProRule" id="PRU00302"/>
    </source>
</evidence>
<dbReference type="Pfam" id="PF12662">
    <property type="entry name" value="cEGF"/>
    <property type="match status" value="2"/>
</dbReference>
<feature type="domain" description="EGF-like" evidence="16">
    <location>
        <begin position="424"/>
        <end position="462"/>
    </location>
</feature>
<dbReference type="Pfam" id="PF07645">
    <property type="entry name" value="EGF_CA"/>
    <property type="match status" value="7"/>
</dbReference>
<dbReference type="PROSITE" id="PS50026">
    <property type="entry name" value="EGF_3"/>
    <property type="match status" value="4"/>
</dbReference>
<evidence type="ECO:0000256" key="12">
    <source>
        <dbReference type="ARBA" id="ARBA00023170"/>
    </source>
</evidence>
<reference evidence="18" key="1">
    <citation type="journal article" date="2021" name="Genome Biol. Evol.">
        <title>A High-Quality Reference Genome for a Parasitic Bivalve with Doubly Uniparental Inheritance (Bivalvia: Unionida).</title>
        <authorList>
            <person name="Smith C.H."/>
        </authorList>
    </citation>
    <scope>NUCLEOTIDE SEQUENCE</scope>
    <source>
        <strain evidence="18">CHS0354</strain>
    </source>
</reference>
<feature type="domain" description="EGF-like" evidence="16">
    <location>
        <begin position="603"/>
        <end position="643"/>
    </location>
</feature>
<accession>A0AAE0SLG8</accession>
<organism evidence="18 19">
    <name type="scientific">Potamilus streckersoni</name>
    <dbReference type="NCBI Taxonomy" id="2493646"/>
    <lineage>
        <taxon>Eukaryota</taxon>
        <taxon>Metazoa</taxon>
        <taxon>Spiralia</taxon>
        <taxon>Lophotrochozoa</taxon>
        <taxon>Mollusca</taxon>
        <taxon>Bivalvia</taxon>
        <taxon>Autobranchia</taxon>
        <taxon>Heteroconchia</taxon>
        <taxon>Palaeoheterodonta</taxon>
        <taxon>Unionida</taxon>
        <taxon>Unionoidea</taxon>
        <taxon>Unionidae</taxon>
        <taxon>Ambleminae</taxon>
        <taxon>Lampsilini</taxon>
        <taxon>Potamilus</taxon>
    </lineage>
</organism>
<keyword evidence="19" id="KW-1185">Reference proteome</keyword>
<keyword evidence="6" id="KW-0812">Transmembrane</keyword>
<keyword evidence="12" id="KW-0675">Receptor</keyword>
<dbReference type="InterPro" id="IPR000152">
    <property type="entry name" value="EGF-type_Asp/Asn_hydroxyl_site"/>
</dbReference>
<dbReference type="PANTHER" id="PTHR47333:SF4">
    <property type="entry name" value="EGF-LIKE DOMAIN-CONTAINING PROTEIN"/>
    <property type="match status" value="1"/>
</dbReference>
<evidence type="ECO:0000259" key="17">
    <source>
        <dbReference type="PROSITE" id="PS50923"/>
    </source>
</evidence>
<evidence type="ECO:0000256" key="3">
    <source>
        <dbReference type="ARBA" id="ARBA00022525"/>
    </source>
</evidence>
<reference evidence="18" key="3">
    <citation type="submission" date="2023-05" db="EMBL/GenBank/DDBJ databases">
        <authorList>
            <person name="Smith C.H."/>
        </authorList>
    </citation>
    <scope>NUCLEOTIDE SEQUENCE</scope>
    <source>
        <strain evidence="18">CHS0354</strain>
        <tissue evidence="18">Mantle</tissue>
    </source>
</reference>
<dbReference type="Pfam" id="PF00084">
    <property type="entry name" value="Sushi"/>
    <property type="match status" value="1"/>
</dbReference>
<keyword evidence="8" id="KW-0677">Repeat</keyword>
<evidence type="ECO:0000256" key="10">
    <source>
        <dbReference type="ARBA" id="ARBA00023136"/>
    </source>
</evidence>
<dbReference type="InterPro" id="IPR026823">
    <property type="entry name" value="cEGF"/>
</dbReference>
<dbReference type="InterPro" id="IPR000436">
    <property type="entry name" value="Sushi_SCR_CCP_dom"/>
</dbReference>
<dbReference type="InterPro" id="IPR049883">
    <property type="entry name" value="NOTCH1_EGF-like"/>
</dbReference>
<dbReference type="AlphaFoldDB" id="A0AAE0SLG8"/>
<dbReference type="SMART" id="SM00032">
    <property type="entry name" value="CCP"/>
    <property type="match status" value="3"/>
</dbReference>
<keyword evidence="5" id="KW-0254">Endocytosis</keyword>